<evidence type="ECO:0000313" key="2">
    <source>
        <dbReference type="Proteomes" id="UP000827872"/>
    </source>
</evidence>
<organism evidence="1 2">
    <name type="scientific">Sphaerodactylus townsendi</name>
    <dbReference type="NCBI Taxonomy" id="933632"/>
    <lineage>
        <taxon>Eukaryota</taxon>
        <taxon>Metazoa</taxon>
        <taxon>Chordata</taxon>
        <taxon>Craniata</taxon>
        <taxon>Vertebrata</taxon>
        <taxon>Euteleostomi</taxon>
        <taxon>Lepidosauria</taxon>
        <taxon>Squamata</taxon>
        <taxon>Bifurcata</taxon>
        <taxon>Gekkota</taxon>
        <taxon>Sphaerodactylidae</taxon>
        <taxon>Sphaerodactylus</taxon>
    </lineage>
</organism>
<gene>
    <name evidence="1" type="ORF">K3G42_021548</name>
</gene>
<keyword evidence="2" id="KW-1185">Reference proteome</keyword>
<reference evidence="1" key="1">
    <citation type="submission" date="2021-08" db="EMBL/GenBank/DDBJ databases">
        <title>The first chromosome-level gecko genome reveals the dynamic sex chromosomes of Neotropical dwarf geckos (Sphaerodactylidae: Sphaerodactylus).</title>
        <authorList>
            <person name="Pinto B.J."/>
            <person name="Keating S.E."/>
            <person name="Gamble T."/>
        </authorList>
    </citation>
    <scope>NUCLEOTIDE SEQUENCE</scope>
    <source>
        <strain evidence="1">TG3544</strain>
    </source>
</reference>
<dbReference type="Proteomes" id="UP000827872">
    <property type="component" value="Linkage Group LG11"/>
</dbReference>
<sequence length="127" mass="13412">MMAKNIRRLQNTQRLFGEDEESTKHTAWDNTGDDLGVAPAPLAQGSATCGSPDVHGLQIPSAPGDSPDQSEEPQVADSCSSCSAASEPFVLCRYETCGPLLGTLTLKQVPLAMSPFCLSMGFEGISH</sequence>
<name>A0ACB8FWC3_9SAUR</name>
<evidence type="ECO:0000313" key="1">
    <source>
        <dbReference type="EMBL" id="KAH8011307.1"/>
    </source>
</evidence>
<proteinExistence type="predicted"/>
<comment type="caution">
    <text evidence="1">The sequence shown here is derived from an EMBL/GenBank/DDBJ whole genome shotgun (WGS) entry which is preliminary data.</text>
</comment>
<dbReference type="EMBL" id="CM037624">
    <property type="protein sequence ID" value="KAH8011307.1"/>
    <property type="molecule type" value="Genomic_DNA"/>
</dbReference>
<accession>A0ACB8FWC3</accession>
<protein>
    <submittedName>
        <fullName evidence="1">Uncharacterized protein</fullName>
    </submittedName>
</protein>